<reference evidence="2" key="1">
    <citation type="submission" date="2015-10" db="EMBL/GenBank/DDBJ databases">
        <authorList>
            <person name="Regsiter A."/>
            <person name="william w."/>
        </authorList>
    </citation>
    <scope>NUCLEOTIDE SEQUENCE</scope>
    <source>
        <strain evidence="2">Montdore</strain>
    </source>
</reference>
<dbReference type="AlphaFoldDB" id="A0A292PXY7"/>
<evidence type="ECO:0000313" key="2">
    <source>
        <dbReference type="EMBL" id="CUS11363.1"/>
    </source>
</evidence>
<sequence>MAFSFSFQWIHCSGTPVHSRGRSALPKSQTARAETRAHPKPEVRNPPGGAEGKERAGGGAWRQRRHKRTVRKDSVETVGAGRKVAVKSVFPLLAVCLRVGEDRKTKRERLESIVKFVLLLACVC</sequence>
<feature type="region of interest" description="Disordered" evidence="1">
    <location>
        <begin position="18"/>
        <end position="75"/>
    </location>
</feature>
<feature type="compositionally biased region" description="Basic and acidic residues" evidence="1">
    <location>
        <begin position="33"/>
        <end position="43"/>
    </location>
</feature>
<dbReference type="Proteomes" id="UP001412239">
    <property type="component" value="Unassembled WGS sequence"/>
</dbReference>
<gene>
    <name evidence="2" type="ORF">GSTUAT00004530001</name>
</gene>
<evidence type="ECO:0000313" key="3">
    <source>
        <dbReference type="Proteomes" id="UP001412239"/>
    </source>
</evidence>
<organism evidence="2 3">
    <name type="scientific">Tuber aestivum</name>
    <name type="common">summer truffle</name>
    <dbReference type="NCBI Taxonomy" id="59557"/>
    <lineage>
        <taxon>Eukaryota</taxon>
        <taxon>Fungi</taxon>
        <taxon>Dikarya</taxon>
        <taxon>Ascomycota</taxon>
        <taxon>Pezizomycotina</taxon>
        <taxon>Pezizomycetes</taxon>
        <taxon>Pezizales</taxon>
        <taxon>Tuberaceae</taxon>
        <taxon>Tuber</taxon>
    </lineage>
</organism>
<dbReference type="EMBL" id="LN891023">
    <property type="protein sequence ID" value="CUS11363.1"/>
    <property type="molecule type" value="Genomic_DNA"/>
</dbReference>
<keyword evidence="3" id="KW-1185">Reference proteome</keyword>
<evidence type="ECO:0000256" key="1">
    <source>
        <dbReference type="SAM" id="MobiDB-lite"/>
    </source>
</evidence>
<protein>
    <submittedName>
        <fullName evidence="2">Uncharacterized protein</fullName>
    </submittedName>
</protein>
<accession>A0A292PXY7</accession>
<name>A0A292PXY7_9PEZI</name>
<proteinExistence type="predicted"/>